<evidence type="ECO:0000313" key="3">
    <source>
        <dbReference type="EMBL" id="TEA41803.1"/>
    </source>
</evidence>
<dbReference type="GO" id="GO:0005737">
    <property type="term" value="C:cytoplasm"/>
    <property type="evidence" value="ECO:0007669"/>
    <property type="project" value="TreeGrafter"/>
</dbReference>
<dbReference type="SUPFAM" id="SSF100950">
    <property type="entry name" value="NagB/RpiA/CoA transferase-like"/>
    <property type="match status" value="1"/>
</dbReference>
<dbReference type="GO" id="GO:0042802">
    <property type="term" value="F:identical protein binding"/>
    <property type="evidence" value="ECO:0007669"/>
    <property type="project" value="TreeGrafter"/>
</dbReference>
<dbReference type="GO" id="GO:0006046">
    <property type="term" value="P:N-acetylglucosamine catabolic process"/>
    <property type="evidence" value="ECO:0007669"/>
    <property type="project" value="TreeGrafter"/>
</dbReference>
<dbReference type="InterPro" id="IPR004547">
    <property type="entry name" value="Glucosamine6P_isomerase"/>
</dbReference>
<accession>A0A484H1L2</accession>
<keyword evidence="2" id="KW-0119">Carbohydrate metabolism</keyword>
<dbReference type="Proteomes" id="UP000295264">
    <property type="component" value="Unassembled WGS sequence"/>
</dbReference>
<dbReference type="EMBL" id="QWLN02000859">
    <property type="protein sequence ID" value="TEA41803.1"/>
    <property type="molecule type" value="Genomic_DNA"/>
</dbReference>
<evidence type="ECO:0000256" key="2">
    <source>
        <dbReference type="ARBA" id="ARBA00023277"/>
    </source>
</evidence>
<dbReference type="Gene3D" id="3.40.50.1360">
    <property type="match status" value="1"/>
</dbReference>
<dbReference type="InterPro" id="IPR037171">
    <property type="entry name" value="NagB/RpiA_transferase-like"/>
</dbReference>
<protein>
    <submittedName>
        <fullName evidence="3">Uncharacterized protein</fullName>
    </submittedName>
</protein>
<dbReference type="GO" id="GO:0004342">
    <property type="term" value="F:glucosamine-6-phosphate deaminase activity"/>
    <property type="evidence" value="ECO:0007669"/>
    <property type="project" value="InterPro"/>
</dbReference>
<proteinExistence type="predicted"/>
<dbReference type="GO" id="GO:0006043">
    <property type="term" value="P:glucosamine catabolic process"/>
    <property type="evidence" value="ECO:0007669"/>
    <property type="project" value="TreeGrafter"/>
</dbReference>
<evidence type="ECO:0000256" key="1">
    <source>
        <dbReference type="ARBA" id="ARBA00022801"/>
    </source>
</evidence>
<evidence type="ECO:0000313" key="4">
    <source>
        <dbReference type="Proteomes" id="UP000295264"/>
    </source>
</evidence>
<sequence>RWHNLGRPVANAYKYLIKNLIEHQKNGDLFFKYVKISNMHEILTTGAPGNSPESYHSYMWSNFFKHIDIDLKNTHIFDGNAADLQTECNAFEKKI</sequence>
<keyword evidence="1" id="KW-0378">Hydrolase</keyword>
<gene>
    <name evidence="3" type="ORF">DBR06_SOUSAS2410050</name>
</gene>
<keyword evidence="4" id="KW-1185">Reference proteome</keyword>
<comment type="caution">
    <text evidence="3">The sequence shown here is derived from an EMBL/GenBank/DDBJ whole genome shotgun (WGS) entry which is preliminary data.</text>
</comment>
<dbReference type="AlphaFoldDB" id="A0A484H1L2"/>
<dbReference type="GO" id="GO:0019262">
    <property type="term" value="P:N-acetylneuraminate catabolic process"/>
    <property type="evidence" value="ECO:0007669"/>
    <property type="project" value="TreeGrafter"/>
</dbReference>
<dbReference type="PANTHER" id="PTHR11280:SF9">
    <property type="entry name" value="GLUCOSAMINE-6-PHOSPHATE ISOMERASE 2"/>
    <property type="match status" value="1"/>
</dbReference>
<name>A0A484H1L2_SOUCH</name>
<feature type="non-terminal residue" evidence="3">
    <location>
        <position position="1"/>
    </location>
</feature>
<organism evidence="3 4">
    <name type="scientific">Sousa chinensis</name>
    <name type="common">Indo-pacific humpbacked dolphin</name>
    <name type="synonym">Steno chinensis</name>
    <dbReference type="NCBI Taxonomy" id="103600"/>
    <lineage>
        <taxon>Eukaryota</taxon>
        <taxon>Metazoa</taxon>
        <taxon>Chordata</taxon>
        <taxon>Craniata</taxon>
        <taxon>Vertebrata</taxon>
        <taxon>Euteleostomi</taxon>
        <taxon>Mammalia</taxon>
        <taxon>Eutheria</taxon>
        <taxon>Laurasiatheria</taxon>
        <taxon>Artiodactyla</taxon>
        <taxon>Whippomorpha</taxon>
        <taxon>Cetacea</taxon>
        <taxon>Odontoceti</taxon>
        <taxon>Delphinidae</taxon>
        <taxon>Sousa</taxon>
    </lineage>
</organism>
<reference evidence="3 4" key="1">
    <citation type="journal article" date="2018" name="Genomics">
        <title>Molecular footprints of inshore aquatic adaptation in Indo-Pacific humpback dolphin (Sousa chinensis).</title>
        <authorList>
            <person name="Ming Y."/>
            <person name="Jian J."/>
            <person name="Yu F."/>
            <person name="Yu X."/>
            <person name="Wang J."/>
            <person name="Liu W."/>
        </authorList>
    </citation>
    <scope>NUCLEOTIDE SEQUENCE [LARGE SCALE GENOMIC DNA]</scope>
    <source>
        <strain evidence="3">MY-2018</strain>
        <tissue evidence="3">Skin</tissue>
    </source>
</reference>
<dbReference type="PANTHER" id="PTHR11280">
    <property type="entry name" value="GLUCOSAMINE-6-PHOSPHATE ISOMERASE"/>
    <property type="match status" value="1"/>
</dbReference>